<gene>
    <name evidence="1" type="ORF">GCM10022254_15650</name>
</gene>
<dbReference type="InterPro" id="IPR027417">
    <property type="entry name" value="P-loop_NTPase"/>
</dbReference>
<dbReference type="Gene3D" id="3.40.50.300">
    <property type="entry name" value="P-loop containing nucleotide triphosphate hydrolases"/>
    <property type="match status" value="1"/>
</dbReference>
<proteinExistence type="predicted"/>
<evidence type="ECO:0000313" key="1">
    <source>
        <dbReference type="EMBL" id="GAA4227588.1"/>
    </source>
</evidence>
<evidence type="ECO:0000313" key="2">
    <source>
        <dbReference type="Proteomes" id="UP001501710"/>
    </source>
</evidence>
<comment type="caution">
    <text evidence="1">The sequence shown here is derived from an EMBL/GenBank/DDBJ whole genome shotgun (WGS) entry which is preliminary data.</text>
</comment>
<dbReference type="SUPFAM" id="SSF52540">
    <property type="entry name" value="P-loop containing nucleoside triphosphate hydrolases"/>
    <property type="match status" value="1"/>
</dbReference>
<reference evidence="2" key="1">
    <citation type="journal article" date="2019" name="Int. J. Syst. Evol. Microbiol.">
        <title>The Global Catalogue of Microorganisms (GCM) 10K type strain sequencing project: providing services to taxonomists for standard genome sequencing and annotation.</title>
        <authorList>
            <consortium name="The Broad Institute Genomics Platform"/>
            <consortium name="The Broad Institute Genome Sequencing Center for Infectious Disease"/>
            <person name="Wu L."/>
            <person name="Ma J."/>
        </authorList>
    </citation>
    <scope>NUCLEOTIDE SEQUENCE [LARGE SCALE GENOMIC DNA]</scope>
    <source>
        <strain evidence="2">JCM 17440</strain>
    </source>
</reference>
<accession>A0ABP8BVH7</accession>
<evidence type="ECO:0008006" key="3">
    <source>
        <dbReference type="Google" id="ProtNLM"/>
    </source>
</evidence>
<dbReference type="EMBL" id="BAABAS010000004">
    <property type="protein sequence ID" value="GAA4227588.1"/>
    <property type="molecule type" value="Genomic_DNA"/>
</dbReference>
<keyword evidence="2" id="KW-1185">Reference proteome</keyword>
<name>A0ABP8BVH7_9ACTN</name>
<dbReference type="RefSeq" id="WP_344892023.1">
    <property type="nucleotide sequence ID" value="NZ_BAABAS010000004.1"/>
</dbReference>
<organism evidence="1 2">
    <name type="scientific">Actinomadura meridiana</name>
    <dbReference type="NCBI Taxonomy" id="559626"/>
    <lineage>
        <taxon>Bacteria</taxon>
        <taxon>Bacillati</taxon>
        <taxon>Actinomycetota</taxon>
        <taxon>Actinomycetes</taxon>
        <taxon>Streptosporangiales</taxon>
        <taxon>Thermomonosporaceae</taxon>
        <taxon>Actinomadura</taxon>
    </lineage>
</organism>
<dbReference type="Proteomes" id="UP001501710">
    <property type="component" value="Unassembled WGS sequence"/>
</dbReference>
<protein>
    <recommendedName>
        <fullName evidence="3">AAA+ ATPase domain-containing protein</fullName>
    </recommendedName>
</protein>
<sequence length="758" mass="83407">MTAPGEGGGAPPMDDNPFPALAAAEAHDYESPDEVVSVETPAIRRARELLDGYFGRRDDKGVAFLVAGEHGSGKTHLIYDLLRSALKRPGNDAKPVYVDAKKGDFLSLYRQGFLERFDRDVMVDRVREYYADIIADSLEETGFPADITRRLRTADIDPQRFVSQLNLAESEFLARLNDDLAQVTRNEEFGTALVLMLRDDLREPVWEWLRGQKPSPLLVERGIQSHINDEVRALQAMGVITLLHRRRRRHLVLAFDQLEKALPSSSPPNPDTVTELQRLIELMVGQGVCLILSGLPEIRTAVGRHGREHGLSADLQTDGMSRDEVHEYIRAAIARTHYASMPPEGSPRRRQVSSGLGPFPEPIADHIAYLAGRNARKVVQICHTCYRESLESGHVTTTMVEDAARGPVTPDDAVRDRIEQELLKQGRAFHTNHPVDGVDGPRAPYWIPAADAGCALFVTGSLILASDAEDINADADAVRSTAPGSHTAVIVNGFLADPAREALKDHVTEPALTFTAERFSDDFAWLMNRTTEQLEAAVVGDDQLRMVRAGVSRLATAQSSTQNLVEMIAFQVESMRAASERQHAELTRRIQEAGRGAPDEPLPDGAERMFTEVLAALQELSGLDTALDEMFSEERSGVPTGMLLRLQNHGMVRAVGVAAIAESVIVAFRGAVRGWYRGLDGSPSAAQRADLNVLCRNYETVLDYLPIQLLGTLTAQTADPQSRYPSTAGYRSAELRKADPHALLTDLGYRVRNAFGRT</sequence>